<dbReference type="PANTHER" id="PTHR34293:SF1">
    <property type="entry name" value="HTH-TYPE TRANSCRIPTIONAL REGULATOR TRMBL2"/>
    <property type="match status" value="1"/>
</dbReference>
<sequence>MTEMSGTVWGEPCRAPADAGRATQALRHAAVALKGLSRSLETQAELLRPPADGRHPEGGTGPSDSGFRYVHGLEEIGEAIQRELDRATSEILTAQPDGPRPGVVLAHALEAVRDRIASGVSMRTLYQHSTRFDEPTKEYVRTVTGFGAQIRTLAEFFDRLIIVDRKTVFIPANADRTTAIVVTEPAVVKFLTDMFERAWDRAEPYPFIPVRAADAAAEIIPSIRDAICKLLVEGRSDREIARRLGFSLRSLQSHVARLKDDYGAEHRLQLGYLMGVKERCEGRITEARPEDLVTAPDDPSGVERDLAEPGRGSCARDATVSETEASGTLKVLPPTGRAADRTPPSQGAHPPAPDRPAVRRSPTSER</sequence>
<dbReference type="RefSeq" id="WP_279332715.1">
    <property type="nucleotide sequence ID" value="NZ_CP121682.1"/>
</dbReference>
<dbReference type="InterPro" id="IPR051797">
    <property type="entry name" value="TrmB-like"/>
</dbReference>
<keyword evidence="3" id="KW-1185">Reference proteome</keyword>
<dbReference type="SUPFAM" id="SSF46894">
    <property type="entry name" value="C-terminal effector domain of the bipartite response regulators"/>
    <property type="match status" value="1"/>
</dbReference>
<dbReference type="PANTHER" id="PTHR34293">
    <property type="entry name" value="HTH-TYPE TRANSCRIPTIONAL REGULATOR TRMBL2"/>
    <property type="match status" value="1"/>
</dbReference>
<evidence type="ECO:0000256" key="1">
    <source>
        <dbReference type="SAM" id="MobiDB-lite"/>
    </source>
</evidence>
<evidence type="ECO:0008006" key="4">
    <source>
        <dbReference type="Google" id="ProtNLM"/>
    </source>
</evidence>
<dbReference type="SUPFAM" id="SSF56024">
    <property type="entry name" value="Phospholipase D/nuclease"/>
    <property type="match status" value="1"/>
</dbReference>
<dbReference type="EMBL" id="CP121682">
    <property type="protein sequence ID" value="WGD39698.1"/>
    <property type="molecule type" value="Genomic_DNA"/>
</dbReference>
<feature type="region of interest" description="Disordered" evidence="1">
    <location>
        <begin position="287"/>
        <end position="366"/>
    </location>
</feature>
<dbReference type="Gene3D" id="1.10.10.10">
    <property type="entry name" value="Winged helix-like DNA-binding domain superfamily/Winged helix DNA-binding domain"/>
    <property type="match status" value="1"/>
</dbReference>
<dbReference type="Proteomes" id="UP001216440">
    <property type="component" value="Chromosome"/>
</dbReference>
<dbReference type="Gene3D" id="3.30.870.10">
    <property type="entry name" value="Endonuclease Chain A"/>
    <property type="match status" value="1"/>
</dbReference>
<dbReference type="InterPro" id="IPR036388">
    <property type="entry name" value="WH-like_DNA-bd_sf"/>
</dbReference>
<protein>
    <recommendedName>
        <fullName evidence="4">HTH luxR-type domain-containing protein</fullName>
    </recommendedName>
</protein>
<evidence type="ECO:0000313" key="3">
    <source>
        <dbReference type="Proteomes" id="UP001216440"/>
    </source>
</evidence>
<dbReference type="InterPro" id="IPR016032">
    <property type="entry name" value="Sig_transdc_resp-reg_C-effctor"/>
</dbReference>
<reference evidence="2 3" key="1">
    <citation type="submission" date="2023-03" db="EMBL/GenBank/DDBJ databases">
        <authorList>
            <person name="Mo P."/>
        </authorList>
    </citation>
    <scope>NUCLEOTIDE SEQUENCE [LARGE SCALE GENOMIC DNA]</scope>
    <source>
        <strain evidence="2 3">HUAS 5</strain>
    </source>
</reference>
<gene>
    <name evidence="2" type="ORF">PYS65_05865</name>
</gene>
<proteinExistence type="predicted"/>
<accession>A0ABY8JZF1</accession>
<name>A0ABY8JZF1_9ACTN</name>
<feature type="region of interest" description="Disordered" evidence="1">
    <location>
        <begin position="47"/>
        <end position="66"/>
    </location>
</feature>
<organism evidence="2 3">
    <name type="scientific">Streptomyces cathayae</name>
    <dbReference type="NCBI Taxonomy" id="3031124"/>
    <lineage>
        <taxon>Bacteria</taxon>
        <taxon>Bacillati</taxon>
        <taxon>Actinomycetota</taxon>
        <taxon>Actinomycetes</taxon>
        <taxon>Kitasatosporales</taxon>
        <taxon>Streptomycetaceae</taxon>
        <taxon>Streptomyces</taxon>
    </lineage>
</organism>
<evidence type="ECO:0000313" key="2">
    <source>
        <dbReference type="EMBL" id="WGD39698.1"/>
    </source>
</evidence>